<organism evidence="1 2">
    <name type="scientific">Paenibacillus jilunlii</name>
    <dbReference type="NCBI Taxonomy" id="682956"/>
    <lineage>
        <taxon>Bacteria</taxon>
        <taxon>Bacillati</taxon>
        <taxon>Bacillota</taxon>
        <taxon>Bacilli</taxon>
        <taxon>Bacillales</taxon>
        <taxon>Paenibacillaceae</taxon>
        <taxon>Paenibacillus</taxon>
    </lineage>
</organism>
<reference evidence="1 2" key="1">
    <citation type="submission" date="2016-10" db="EMBL/GenBank/DDBJ databases">
        <authorList>
            <person name="de Groot N.N."/>
        </authorList>
    </citation>
    <scope>NUCLEOTIDE SEQUENCE [LARGE SCALE GENOMIC DNA]</scope>
    <source>
        <strain evidence="1 2">CGMCC 1.10239</strain>
    </source>
</reference>
<dbReference type="Proteomes" id="UP000182783">
    <property type="component" value="Unassembled WGS sequence"/>
</dbReference>
<accession>A0A1G9U614</accession>
<name>A0A1G9U614_9BACL</name>
<dbReference type="RefSeq" id="WP_157243790.1">
    <property type="nucleotide sequence ID" value="NZ_CP048429.1"/>
</dbReference>
<gene>
    <name evidence="1" type="ORF">SAMN05216191_11429</name>
</gene>
<sequence>MSRKDFGTLLLVFDWGASFLFTRKPMLCHVPAGIQEIAAAATDSEGRFDIRV</sequence>
<dbReference type="AlphaFoldDB" id="A0A1G9U614"/>
<evidence type="ECO:0000313" key="1">
    <source>
        <dbReference type="EMBL" id="SDM55407.1"/>
    </source>
</evidence>
<proteinExistence type="predicted"/>
<evidence type="ECO:0000313" key="2">
    <source>
        <dbReference type="Proteomes" id="UP000182783"/>
    </source>
</evidence>
<protein>
    <submittedName>
        <fullName evidence="1">Uncharacterized protein</fullName>
    </submittedName>
</protein>
<dbReference type="EMBL" id="FNGM01000014">
    <property type="protein sequence ID" value="SDM55407.1"/>
    <property type="molecule type" value="Genomic_DNA"/>
</dbReference>